<dbReference type="EMBL" id="QGGM01000015">
    <property type="protein sequence ID" value="PWK07372.1"/>
    <property type="molecule type" value="Genomic_DNA"/>
</dbReference>
<sequence>MRHPSLDSVEWQDLRQLSLSETVYNIFLSLPFLLLSWWSAWQGWWLPALVATFFFFTAALRQAHDCYHRTLGVGKLATELMLFFLSITMLCSTHAIRHTHLNHHRDPLGDSDVEGNWARLPWYQAILGGGLFSIAIQWFGLTHGSRRNHILVGFDLLLIFAVIATAFITMHPVLMYHVLVMILANIMVGFFAVWSVHHGCDDVVYARSERHPLINLLTFNLLYHIEHHLFPAVPTNHLPTLAKRLDVAAPQWTQQPVIPLLAAANQHQQSSVTQKSNSLDTEISLIKES</sequence>
<keyword evidence="4" id="KW-1185">Reference proteome</keyword>
<dbReference type="RefSeq" id="WP_109592248.1">
    <property type="nucleotide sequence ID" value="NZ_CAJGZY010000015.1"/>
</dbReference>
<comment type="caution">
    <text evidence="3">The sequence shown here is derived from an EMBL/GenBank/DDBJ whole genome shotgun (WGS) entry which is preliminary data.</text>
</comment>
<dbReference type="GO" id="GO:0006629">
    <property type="term" value="P:lipid metabolic process"/>
    <property type="evidence" value="ECO:0007669"/>
    <property type="project" value="InterPro"/>
</dbReference>
<dbReference type="Proteomes" id="UP000245655">
    <property type="component" value="Unassembled WGS sequence"/>
</dbReference>
<evidence type="ECO:0000313" key="3">
    <source>
        <dbReference type="EMBL" id="PWK07372.1"/>
    </source>
</evidence>
<reference evidence="3 4" key="1">
    <citation type="submission" date="2018-05" db="EMBL/GenBank/DDBJ databases">
        <title>Genomic Encyclopedia of Type Strains, Phase IV (KMG-IV): sequencing the most valuable type-strain genomes for metagenomic binning, comparative biology and taxonomic classification.</title>
        <authorList>
            <person name="Goeker M."/>
        </authorList>
    </citation>
    <scope>NUCLEOTIDE SEQUENCE [LARGE SCALE GENOMIC DNA]</scope>
    <source>
        <strain evidence="3 4">DSM 7229</strain>
    </source>
</reference>
<evidence type="ECO:0000256" key="1">
    <source>
        <dbReference type="SAM" id="Phobius"/>
    </source>
</evidence>
<dbReference type="Pfam" id="PF00487">
    <property type="entry name" value="FA_desaturase"/>
    <property type="match status" value="1"/>
</dbReference>
<feature type="domain" description="Fatty acid desaturase" evidence="2">
    <location>
        <begin position="40"/>
        <end position="249"/>
    </location>
</feature>
<name>A0A2V1ZQN8_PSYIM</name>
<keyword evidence="1" id="KW-0472">Membrane</keyword>
<proteinExistence type="predicted"/>
<feature type="transmembrane region" description="Helical" evidence="1">
    <location>
        <begin position="120"/>
        <end position="141"/>
    </location>
</feature>
<dbReference type="GeneID" id="60256039"/>
<protein>
    <submittedName>
        <fullName evidence="3">Fatty acid desaturase</fullName>
    </submittedName>
</protein>
<organism evidence="3 4">
    <name type="scientific">Psychrobacter immobilis</name>
    <dbReference type="NCBI Taxonomy" id="498"/>
    <lineage>
        <taxon>Bacteria</taxon>
        <taxon>Pseudomonadati</taxon>
        <taxon>Pseudomonadota</taxon>
        <taxon>Gammaproteobacteria</taxon>
        <taxon>Moraxellales</taxon>
        <taxon>Moraxellaceae</taxon>
        <taxon>Psychrobacter</taxon>
    </lineage>
</organism>
<accession>A0A2V1ZQN8</accession>
<feature type="transmembrane region" description="Helical" evidence="1">
    <location>
        <begin position="80"/>
        <end position="100"/>
    </location>
</feature>
<dbReference type="AlphaFoldDB" id="A0A2V1ZQN8"/>
<feature type="transmembrane region" description="Helical" evidence="1">
    <location>
        <begin position="148"/>
        <end position="168"/>
    </location>
</feature>
<keyword evidence="1" id="KW-0812">Transmembrane</keyword>
<dbReference type="InterPro" id="IPR005804">
    <property type="entry name" value="FA_desaturase_dom"/>
</dbReference>
<evidence type="ECO:0000313" key="4">
    <source>
        <dbReference type="Proteomes" id="UP000245655"/>
    </source>
</evidence>
<feature type="transmembrane region" description="Helical" evidence="1">
    <location>
        <begin position="174"/>
        <end position="194"/>
    </location>
</feature>
<keyword evidence="1" id="KW-1133">Transmembrane helix</keyword>
<gene>
    <name evidence="3" type="ORF">C8D84_11552</name>
</gene>
<feature type="transmembrane region" description="Helical" evidence="1">
    <location>
        <begin position="44"/>
        <end position="60"/>
    </location>
</feature>
<evidence type="ECO:0000259" key="2">
    <source>
        <dbReference type="Pfam" id="PF00487"/>
    </source>
</evidence>